<protein>
    <recommendedName>
        <fullName evidence="3">Helix-turn-helix domain-containing protein</fullName>
    </recommendedName>
</protein>
<dbReference type="AlphaFoldDB" id="A0A841FW49"/>
<reference evidence="1 2" key="1">
    <citation type="submission" date="2020-08" db="EMBL/GenBank/DDBJ databases">
        <title>Genomic Encyclopedia of Type Strains, Phase IV (KMG-IV): sequencing the most valuable type-strain genomes for metagenomic binning, comparative biology and taxonomic classification.</title>
        <authorList>
            <person name="Goeker M."/>
        </authorList>
    </citation>
    <scope>NUCLEOTIDE SEQUENCE [LARGE SCALE GENOMIC DNA]</scope>
    <source>
        <strain evidence="1 2">YIM 65646</strain>
    </source>
</reference>
<accession>A0A841FW49</accession>
<name>A0A841FW49_9ACTN</name>
<evidence type="ECO:0000313" key="1">
    <source>
        <dbReference type="EMBL" id="MBB6037762.1"/>
    </source>
</evidence>
<keyword evidence="2" id="KW-1185">Reference proteome</keyword>
<sequence>MSRGCPKRHWTIEEVRALGASTDLETAGAVLGIGRALSYRLAKNDEFPVRLLRPGPSRIRVPVLELLKVLGDG</sequence>
<dbReference type="Proteomes" id="UP000548476">
    <property type="component" value="Unassembled WGS sequence"/>
</dbReference>
<evidence type="ECO:0000313" key="2">
    <source>
        <dbReference type="Proteomes" id="UP000548476"/>
    </source>
</evidence>
<proteinExistence type="predicted"/>
<evidence type="ECO:0008006" key="3">
    <source>
        <dbReference type="Google" id="ProtNLM"/>
    </source>
</evidence>
<dbReference type="EMBL" id="JACHGT010000013">
    <property type="protein sequence ID" value="MBB6037762.1"/>
    <property type="molecule type" value="Genomic_DNA"/>
</dbReference>
<comment type="caution">
    <text evidence="1">The sequence shown here is derived from an EMBL/GenBank/DDBJ whole genome shotgun (WGS) entry which is preliminary data.</text>
</comment>
<organism evidence="1 2">
    <name type="scientific">Phytomonospora endophytica</name>
    <dbReference type="NCBI Taxonomy" id="714109"/>
    <lineage>
        <taxon>Bacteria</taxon>
        <taxon>Bacillati</taxon>
        <taxon>Actinomycetota</taxon>
        <taxon>Actinomycetes</taxon>
        <taxon>Micromonosporales</taxon>
        <taxon>Micromonosporaceae</taxon>
        <taxon>Phytomonospora</taxon>
    </lineage>
</organism>
<gene>
    <name evidence="1" type="ORF">HNR73_005640</name>
</gene>